<keyword evidence="2" id="KW-1185">Reference proteome</keyword>
<name>A0A7W7C6V9_9PSEU</name>
<dbReference type="GO" id="GO:0046872">
    <property type="term" value="F:metal ion binding"/>
    <property type="evidence" value="ECO:0007669"/>
    <property type="project" value="InterPro"/>
</dbReference>
<sequence length="377" mass="42000">MSTAADRLDHWIRTRFADLNTELEQRYFAAHTEILLGDPEIDRVKHTIVTQGAALIAELDPVTSYDLLGLVGFYLGACRRHEVGSPAELTPAYAVANRIGLALGVAPRYVFAHQSLYNLAGREGYRTFTTLPDERIFIEYNGLAVLAYQRAATALRRIPTLGVGNPLAGYLLEDARTALLDVLRFNQSLAKELDVDRFFLNIRPYFKSYRVNGIEYRGANAGDFAAVNEIDLLLGLCRQEDPFYQRVLSEKAPYLPPEDQPPLRAAMTTEPLLTAFLRESAEPMPPQLRANAELFLEVCRAHAAAYAFHHHRLVKPFLEVPAQHAPPSRQEDLTASGPPLSVVIESLARLADLRAARDRPGLTTARAALDQLRDRCA</sequence>
<evidence type="ECO:0000313" key="1">
    <source>
        <dbReference type="EMBL" id="MBB4675659.1"/>
    </source>
</evidence>
<dbReference type="SUPFAM" id="SSF140959">
    <property type="entry name" value="Indolic compounds 2,3-dioxygenase-like"/>
    <property type="match status" value="1"/>
</dbReference>
<dbReference type="Gene3D" id="1.20.58.480">
    <property type="match status" value="1"/>
</dbReference>
<dbReference type="AlphaFoldDB" id="A0A7W7C6V9"/>
<dbReference type="InterPro" id="IPR015029">
    <property type="entry name" value="PrnB"/>
</dbReference>
<dbReference type="Pfam" id="PF08933">
    <property type="entry name" value="PrnB"/>
    <property type="match status" value="1"/>
</dbReference>
<dbReference type="GO" id="GO:0019441">
    <property type="term" value="P:L-tryptophan catabolic process to kynurenine"/>
    <property type="evidence" value="ECO:0007669"/>
    <property type="project" value="InterPro"/>
</dbReference>
<comment type="caution">
    <text evidence="1">The sequence shown here is derived from an EMBL/GenBank/DDBJ whole genome shotgun (WGS) entry which is preliminary data.</text>
</comment>
<dbReference type="Gene3D" id="1.20.58.600">
    <property type="match status" value="1"/>
</dbReference>
<dbReference type="InterPro" id="IPR037217">
    <property type="entry name" value="Trp/Indoleamine_2_3_dOase-like"/>
</dbReference>
<dbReference type="Proteomes" id="UP000533598">
    <property type="component" value="Unassembled WGS sequence"/>
</dbReference>
<dbReference type="EMBL" id="JACHMH010000001">
    <property type="protein sequence ID" value="MBB4675659.1"/>
    <property type="molecule type" value="Genomic_DNA"/>
</dbReference>
<accession>A0A7W7C6V9</accession>
<evidence type="ECO:0008006" key="3">
    <source>
        <dbReference type="Google" id="ProtNLM"/>
    </source>
</evidence>
<gene>
    <name evidence="1" type="ORF">HNR67_001777</name>
</gene>
<dbReference type="GO" id="GO:0020037">
    <property type="term" value="F:heme binding"/>
    <property type="evidence" value="ECO:0007669"/>
    <property type="project" value="InterPro"/>
</dbReference>
<dbReference type="RefSeq" id="WP_221489818.1">
    <property type="nucleotide sequence ID" value="NZ_BAAAUI010000031.1"/>
</dbReference>
<evidence type="ECO:0000313" key="2">
    <source>
        <dbReference type="Proteomes" id="UP000533598"/>
    </source>
</evidence>
<protein>
    <recommendedName>
        <fullName evidence="3">Tryptophan 2,3-dioxygenase</fullName>
    </recommendedName>
</protein>
<organism evidence="1 2">
    <name type="scientific">Crossiella cryophila</name>
    <dbReference type="NCBI Taxonomy" id="43355"/>
    <lineage>
        <taxon>Bacteria</taxon>
        <taxon>Bacillati</taxon>
        <taxon>Actinomycetota</taxon>
        <taxon>Actinomycetes</taxon>
        <taxon>Pseudonocardiales</taxon>
        <taxon>Pseudonocardiaceae</taxon>
        <taxon>Crossiella</taxon>
    </lineage>
</organism>
<proteinExistence type="predicted"/>
<reference evidence="1 2" key="1">
    <citation type="submission" date="2020-08" db="EMBL/GenBank/DDBJ databases">
        <title>Sequencing the genomes of 1000 actinobacteria strains.</title>
        <authorList>
            <person name="Klenk H.-P."/>
        </authorList>
    </citation>
    <scope>NUCLEOTIDE SEQUENCE [LARGE SCALE GENOMIC DNA]</scope>
    <source>
        <strain evidence="1 2">DSM 44230</strain>
    </source>
</reference>